<dbReference type="InterPro" id="IPR013216">
    <property type="entry name" value="Methyltransf_11"/>
</dbReference>
<proteinExistence type="predicted"/>
<reference evidence="2" key="1">
    <citation type="submission" date="2020-12" db="EMBL/GenBank/DDBJ databases">
        <title>The genome sequence of Inhella sp. 1Y17.</title>
        <authorList>
            <person name="Liu Y."/>
        </authorList>
    </citation>
    <scope>NUCLEOTIDE SEQUENCE</scope>
    <source>
        <strain evidence="2">1Y17</strain>
    </source>
</reference>
<dbReference type="Pfam" id="PF08241">
    <property type="entry name" value="Methyltransf_11"/>
    <property type="match status" value="1"/>
</dbReference>
<dbReference type="GO" id="GO:0032259">
    <property type="term" value="P:methylation"/>
    <property type="evidence" value="ECO:0007669"/>
    <property type="project" value="UniProtKB-KW"/>
</dbReference>
<sequence>MSTDEIRFDDGAAYEHLMGRWTVKVGEPFLDWIGVAPGGRWLDVGCGNGAFTELLLQRVAPAAVQAIDPSAAQLAYARQRLNAPAPVQWLQGDAMQLPVPSASQDAAVMALVLFFVPEPAAGLAEMLRAVRPGGTVAAYHWDILNGGFPLAAIGAELQRRGTPAKLPPSVSISTREASEALWRAAGLQQVRTTTFTVEREFPDFDDYWRSAASSNTVRAQFEAMAADELRELRERVRERLGAGSGPLRVSARANAVCGVRAA</sequence>
<dbReference type="GO" id="GO:0008757">
    <property type="term" value="F:S-adenosylmethionine-dependent methyltransferase activity"/>
    <property type="evidence" value="ECO:0007669"/>
    <property type="project" value="InterPro"/>
</dbReference>
<gene>
    <name evidence="2" type="ORF">I7X39_22705</name>
</gene>
<dbReference type="Proteomes" id="UP000613266">
    <property type="component" value="Unassembled WGS sequence"/>
</dbReference>
<keyword evidence="2" id="KW-0489">Methyltransferase</keyword>
<dbReference type="PANTHER" id="PTHR43591:SF24">
    <property type="entry name" value="2-METHOXY-6-POLYPRENYL-1,4-BENZOQUINOL METHYLASE, MITOCHONDRIAL"/>
    <property type="match status" value="1"/>
</dbReference>
<organism evidence="2 3">
    <name type="scientific">Inhella proteolytica</name>
    <dbReference type="NCBI Taxonomy" id="2795029"/>
    <lineage>
        <taxon>Bacteria</taxon>
        <taxon>Pseudomonadati</taxon>
        <taxon>Pseudomonadota</taxon>
        <taxon>Betaproteobacteria</taxon>
        <taxon>Burkholderiales</taxon>
        <taxon>Sphaerotilaceae</taxon>
        <taxon>Inhella</taxon>
    </lineage>
</organism>
<dbReference type="AlphaFoldDB" id="A0A931J4Z7"/>
<dbReference type="CDD" id="cd02440">
    <property type="entry name" value="AdoMet_MTases"/>
    <property type="match status" value="1"/>
</dbReference>
<keyword evidence="3" id="KW-1185">Reference proteome</keyword>
<dbReference type="EMBL" id="JAEDAK010000031">
    <property type="protein sequence ID" value="MBH9579714.1"/>
    <property type="molecule type" value="Genomic_DNA"/>
</dbReference>
<keyword evidence="2" id="KW-0808">Transferase</keyword>
<dbReference type="Gene3D" id="3.40.50.150">
    <property type="entry name" value="Vaccinia Virus protein VP39"/>
    <property type="match status" value="1"/>
</dbReference>
<dbReference type="RefSeq" id="WP_198113651.1">
    <property type="nucleotide sequence ID" value="NZ_JAEDAK010000031.1"/>
</dbReference>
<dbReference type="PANTHER" id="PTHR43591">
    <property type="entry name" value="METHYLTRANSFERASE"/>
    <property type="match status" value="1"/>
</dbReference>
<name>A0A931J4Z7_9BURK</name>
<comment type="caution">
    <text evidence="2">The sequence shown here is derived from an EMBL/GenBank/DDBJ whole genome shotgun (WGS) entry which is preliminary data.</text>
</comment>
<feature type="domain" description="Methyltransferase type 11" evidence="1">
    <location>
        <begin position="42"/>
        <end position="137"/>
    </location>
</feature>
<evidence type="ECO:0000259" key="1">
    <source>
        <dbReference type="Pfam" id="PF08241"/>
    </source>
</evidence>
<evidence type="ECO:0000313" key="3">
    <source>
        <dbReference type="Proteomes" id="UP000613266"/>
    </source>
</evidence>
<evidence type="ECO:0000313" key="2">
    <source>
        <dbReference type="EMBL" id="MBH9579714.1"/>
    </source>
</evidence>
<dbReference type="SUPFAM" id="SSF53335">
    <property type="entry name" value="S-adenosyl-L-methionine-dependent methyltransferases"/>
    <property type="match status" value="1"/>
</dbReference>
<protein>
    <submittedName>
        <fullName evidence="2">Class I SAM-dependent methyltransferase</fullName>
    </submittedName>
</protein>
<accession>A0A931J4Z7</accession>
<dbReference type="InterPro" id="IPR029063">
    <property type="entry name" value="SAM-dependent_MTases_sf"/>
</dbReference>